<evidence type="ECO:0000313" key="6">
    <source>
        <dbReference type="Proteomes" id="UP000053095"/>
    </source>
</evidence>
<dbReference type="PANTHER" id="PTHR44051">
    <property type="entry name" value="GLUTATHIONE S-TRANSFERASE-RELATED"/>
    <property type="match status" value="1"/>
</dbReference>
<dbReference type="Gene3D" id="1.20.1050.10">
    <property type="match status" value="1"/>
</dbReference>
<dbReference type="GO" id="GO:0004364">
    <property type="term" value="F:glutathione transferase activity"/>
    <property type="evidence" value="ECO:0007669"/>
    <property type="project" value="UniProtKB-EC"/>
</dbReference>
<accession>A0A6V8H257</accession>
<keyword evidence="2" id="KW-0808">Transferase</keyword>
<comment type="caution">
    <text evidence="5">The sequence shown here is derived from an EMBL/GenBank/DDBJ whole genome shotgun (WGS) entry which is preliminary data.</text>
</comment>
<name>A0A6V8H257_TALPI</name>
<dbReference type="PROSITE" id="PS50405">
    <property type="entry name" value="GST_CTER"/>
    <property type="match status" value="1"/>
</dbReference>
<dbReference type="AlphaFoldDB" id="A0A6V8H257"/>
<evidence type="ECO:0000256" key="3">
    <source>
        <dbReference type="ARBA" id="ARBA00047960"/>
    </source>
</evidence>
<gene>
    <name evidence="5" type="ORF">TCE0_015r02811</name>
</gene>
<evidence type="ECO:0000256" key="1">
    <source>
        <dbReference type="ARBA" id="ARBA00012452"/>
    </source>
</evidence>
<keyword evidence="6" id="KW-1185">Reference proteome</keyword>
<protein>
    <recommendedName>
        <fullName evidence="1">glutathione transferase</fullName>
        <ecNumber evidence="1">2.5.1.18</ecNumber>
    </recommendedName>
</protein>
<reference evidence="6" key="1">
    <citation type="journal article" date="2015" name="Genome Announc.">
        <title>Draft genome sequence of Talaromyces cellulolyticus strain Y-94, a source of lignocellulosic biomass-degrading enzymes.</title>
        <authorList>
            <person name="Fujii T."/>
            <person name="Koike H."/>
            <person name="Sawayama S."/>
            <person name="Yano S."/>
            <person name="Inoue H."/>
        </authorList>
    </citation>
    <scope>NUCLEOTIDE SEQUENCE [LARGE SCALE GENOMIC DNA]</scope>
    <source>
        <strain evidence="6">Y-94</strain>
    </source>
</reference>
<dbReference type="EC" id="2.5.1.18" evidence="1"/>
<evidence type="ECO:0000256" key="2">
    <source>
        <dbReference type="ARBA" id="ARBA00022679"/>
    </source>
</evidence>
<dbReference type="InterPro" id="IPR036282">
    <property type="entry name" value="Glutathione-S-Trfase_C_sf"/>
</dbReference>
<organism evidence="5 6">
    <name type="scientific">Talaromyces pinophilus</name>
    <name type="common">Penicillium pinophilum</name>
    <dbReference type="NCBI Taxonomy" id="128442"/>
    <lineage>
        <taxon>Eukaryota</taxon>
        <taxon>Fungi</taxon>
        <taxon>Dikarya</taxon>
        <taxon>Ascomycota</taxon>
        <taxon>Pezizomycotina</taxon>
        <taxon>Eurotiomycetes</taxon>
        <taxon>Eurotiomycetidae</taxon>
        <taxon>Eurotiales</taxon>
        <taxon>Trichocomaceae</taxon>
        <taxon>Talaromyces</taxon>
        <taxon>Talaromyces sect. Talaromyces</taxon>
    </lineage>
</organism>
<dbReference type="PANTHER" id="PTHR44051:SF20">
    <property type="entry name" value="GLUTATHIONE TRANSFERASE 1 (EUROFUNG)"/>
    <property type="match status" value="1"/>
</dbReference>
<feature type="domain" description="GST C-terminal" evidence="4">
    <location>
        <begin position="1"/>
        <end position="94"/>
    </location>
</feature>
<evidence type="ECO:0000259" key="4">
    <source>
        <dbReference type="PROSITE" id="PS50405"/>
    </source>
</evidence>
<dbReference type="Pfam" id="PF00043">
    <property type="entry name" value="GST_C"/>
    <property type="match status" value="1"/>
</dbReference>
<evidence type="ECO:0000313" key="5">
    <source>
        <dbReference type="EMBL" id="GAM34916.1"/>
    </source>
</evidence>
<comment type="catalytic activity">
    <reaction evidence="3">
        <text>RX + glutathione = an S-substituted glutathione + a halide anion + H(+)</text>
        <dbReference type="Rhea" id="RHEA:16437"/>
        <dbReference type="ChEBI" id="CHEBI:15378"/>
        <dbReference type="ChEBI" id="CHEBI:16042"/>
        <dbReference type="ChEBI" id="CHEBI:17792"/>
        <dbReference type="ChEBI" id="CHEBI:57925"/>
        <dbReference type="ChEBI" id="CHEBI:90779"/>
        <dbReference type="EC" id="2.5.1.18"/>
    </reaction>
</comment>
<dbReference type="EMBL" id="DF933811">
    <property type="protein sequence ID" value="GAM34916.1"/>
    <property type="molecule type" value="Genomic_DNA"/>
</dbReference>
<dbReference type="InterPro" id="IPR004046">
    <property type="entry name" value="GST_C"/>
</dbReference>
<sequence length="127" mass="14118">MPSAIDHNKNEIQRILGVLNTALEGKDCLVGDKCTFADLSFLPWNCRPNALLQTPPEVDPFEAFSNVQKWHQGMVSRDAWKRAMETRNRLIDEQGLQSNGMPKGITNIKQYEELIAKHAAAAAAEAA</sequence>
<proteinExistence type="predicted"/>
<dbReference type="Proteomes" id="UP000053095">
    <property type="component" value="Unassembled WGS sequence"/>
</dbReference>
<dbReference type="SUPFAM" id="SSF47616">
    <property type="entry name" value="GST C-terminal domain-like"/>
    <property type="match status" value="1"/>
</dbReference>
<dbReference type="InterPro" id="IPR010987">
    <property type="entry name" value="Glutathione-S-Trfase_C-like"/>
</dbReference>